<dbReference type="GO" id="GO:0005886">
    <property type="term" value="C:plasma membrane"/>
    <property type="evidence" value="ECO:0007669"/>
    <property type="project" value="UniProtKB-SubCell"/>
</dbReference>
<evidence type="ECO:0000256" key="4">
    <source>
        <dbReference type="ARBA" id="ARBA00022989"/>
    </source>
</evidence>
<evidence type="ECO:0000256" key="3">
    <source>
        <dbReference type="ARBA" id="ARBA00022692"/>
    </source>
</evidence>
<dbReference type="Proteomes" id="UP000515856">
    <property type="component" value="Chromosome"/>
</dbReference>
<keyword evidence="3 6" id="KW-0812">Transmembrane</keyword>
<evidence type="ECO:0000313" key="7">
    <source>
        <dbReference type="EMBL" id="QNM13935.1"/>
    </source>
</evidence>
<dbReference type="PANTHER" id="PTHR37693:SF1">
    <property type="entry name" value="INTEGRAL MEMBRANE PROTEIN"/>
    <property type="match status" value="1"/>
</dbReference>
<proteinExistence type="inferred from homology"/>
<dbReference type="Pfam" id="PF03706">
    <property type="entry name" value="LPG_synthase_TM"/>
    <property type="match status" value="1"/>
</dbReference>
<evidence type="ECO:0000256" key="1">
    <source>
        <dbReference type="ARBA" id="ARBA00004651"/>
    </source>
</evidence>
<dbReference type="EMBL" id="CP060636">
    <property type="protein sequence ID" value="QNM13935.1"/>
    <property type="molecule type" value="Genomic_DNA"/>
</dbReference>
<dbReference type="EC" id="2.3.2.3" evidence="6"/>
<dbReference type="RefSeq" id="WP_117454923.1">
    <property type="nucleotide sequence ID" value="NZ_CP060636.1"/>
</dbReference>
<feature type="transmembrane region" description="Helical" evidence="6">
    <location>
        <begin position="234"/>
        <end position="258"/>
    </location>
</feature>
<keyword evidence="6" id="KW-0808">Transferase</keyword>
<feature type="transmembrane region" description="Helical" evidence="6">
    <location>
        <begin position="152"/>
        <end position="173"/>
    </location>
</feature>
<accession>A0A7G9GT03</accession>
<dbReference type="NCBIfam" id="TIGR00374">
    <property type="entry name" value="flippase-like domain"/>
    <property type="match status" value="1"/>
</dbReference>
<keyword evidence="5 6" id="KW-0472">Membrane</keyword>
<keyword evidence="2" id="KW-1003">Cell membrane</keyword>
<name>A0A7G9GT03_9FIRM</name>
<comment type="function">
    <text evidence="6">Catalyzes the transfer of a lysyl group from L-lysyl-tRNA(Lys) to membrane-bound phosphatidylglycerol (PG), which produces lysylphosphatidylglycerol (LPG), a major component of the bacterial membrane with a positive net charge. LPG synthesis contributes to bacterial virulence as it is involved in the resistance mechanism against cationic antimicrobial peptides (CAMP) produces by the host's immune system (defensins, cathelicidins) and by the competing microorganisms.</text>
</comment>
<organism evidence="7 8">
    <name type="scientific">[Eubacterium] hominis</name>
    <dbReference type="NCBI Taxonomy" id="2764325"/>
    <lineage>
        <taxon>Bacteria</taxon>
        <taxon>Bacillati</taxon>
        <taxon>Bacillota</taxon>
        <taxon>Erysipelotrichia</taxon>
        <taxon>Erysipelotrichales</taxon>
        <taxon>Erysipelotrichaceae</taxon>
        <taxon>Amedibacillus</taxon>
    </lineage>
</organism>
<dbReference type="AlphaFoldDB" id="A0A7G9GT03"/>
<dbReference type="GO" id="GO:0006629">
    <property type="term" value="P:lipid metabolic process"/>
    <property type="evidence" value="ECO:0007669"/>
    <property type="project" value="UniProtKB-KW"/>
</dbReference>
<dbReference type="GO" id="GO:0050071">
    <property type="term" value="F:phosphatidylglycerol lysyltransferase activity"/>
    <property type="evidence" value="ECO:0007669"/>
    <property type="project" value="UniProtKB-EC"/>
</dbReference>
<dbReference type="GO" id="GO:0046677">
    <property type="term" value="P:response to antibiotic"/>
    <property type="evidence" value="ECO:0007669"/>
    <property type="project" value="UniProtKB-KW"/>
</dbReference>
<keyword evidence="4 6" id="KW-1133">Transmembrane helix</keyword>
<feature type="transmembrane region" description="Helical" evidence="6">
    <location>
        <begin position="125"/>
        <end position="146"/>
    </location>
</feature>
<dbReference type="KEGG" id="ehn:H9Q80_08355"/>
<protein>
    <recommendedName>
        <fullName evidence="6">Phosphatidylglycerol lysyltransferase</fullName>
        <ecNumber evidence="6">2.3.2.3</ecNumber>
    </recommendedName>
    <alternativeName>
        <fullName evidence="6">Lysylphosphatidylglycerol synthase</fullName>
    </alternativeName>
</protein>
<feature type="transmembrane region" description="Helical" evidence="6">
    <location>
        <begin position="264"/>
        <end position="281"/>
    </location>
</feature>
<keyword evidence="8" id="KW-1185">Reference proteome</keyword>
<evidence type="ECO:0000256" key="2">
    <source>
        <dbReference type="ARBA" id="ARBA00022475"/>
    </source>
</evidence>
<keyword evidence="6" id="KW-0443">Lipid metabolism</keyword>
<feature type="transmembrane region" description="Helical" evidence="6">
    <location>
        <begin position="42"/>
        <end position="59"/>
    </location>
</feature>
<gene>
    <name evidence="6" type="primary">mprF</name>
    <name evidence="7" type="ORF">H9Q80_08355</name>
</gene>
<comment type="similarity">
    <text evidence="6">Belongs to the LPG synthase family.</text>
</comment>
<sequence length="338" mass="38900">MTTNWKKTIAQMILLIGLISFAFWFALKDDYQEVLHNLKSVSLVWIGIIFLFGILYYLLQGYMLYTITKPYKKDVTFKDGCYNAYIAAFFNGVTPLGGGQVAQTYAFRKLAISYQDIASILWKEFFLYQSVVVGFACLLIMTHFTFSIHTFSGYFLLVLAGLCINASVILILWTMSHFPKLYTWISEKVVSLGEKFHIIKKKEEILEKWNLQVEYFTKEIKQLKKDKRLIKKGVIIDLLRQIIYYSIPYLVGIGLGLPLSFEDIMTILLLSCFIHMLNALTPLPGDSGWTESAFILIFSVPFGKIYASSIMILWRFATYYLNILIGGCIFFIIKTKNA</sequence>
<feature type="transmembrane region" description="Helical" evidence="6">
    <location>
        <begin position="9"/>
        <end position="27"/>
    </location>
</feature>
<dbReference type="PANTHER" id="PTHR37693">
    <property type="entry name" value="PHOSPHATIDYLGLYCEROL LYSYLTRANSFERASE"/>
    <property type="match status" value="1"/>
</dbReference>
<keyword evidence="6" id="KW-0046">Antibiotic resistance</keyword>
<reference evidence="7 8" key="1">
    <citation type="submission" date="2020-08" db="EMBL/GenBank/DDBJ databases">
        <authorList>
            <person name="Liu C."/>
            <person name="Sun Q."/>
        </authorList>
    </citation>
    <scope>NUCLEOTIDE SEQUENCE [LARGE SCALE GENOMIC DNA]</scope>
    <source>
        <strain evidence="7 8">NSJ-61</strain>
    </source>
</reference>
<comment type="subcellular location">
    <subcellularLocation>
        <location evidence="1 6">Cell membrane</location>
        <topology evidence="1 6">Multi-pass membrane protein</topology>
    </subcellularLocation>
</comment>
<feature type="transmembrane region" description="Helical" evidence="6">
    <location>
        <begin position="319"/>
        <end position="335"/>
    </location>
</feature>
<evidence type="ECO:0000256" key="5">
    <source>
        <dbReference type="ARBA" id="ARBA00023136"/>
    </source>
</evidence>
<comment type="catalytic activity">
    <reaction evidence="6">
        <text>L-lysyl-tRNA(Lys) + a 1,2-diacyl-sn-glycero-3-phospho-(1'-sn-glycerol) = a 1,2-diacyl-sn-glycero-3-phospho-1'-(3'-O-L-lysyl)-sn-glycerol + tRNA(Lys)</text>
        <dbReference type="Rhea" id="RHEA:10668"/>
        <dbReference type="Rhea" id="RHEA-COMP:9696"/>
        <dbReference type="Rhea" id="RHEA-COMP:9697"/>
        <dbReference type="ChEBI" id="CHEBI:64716"/>
        <dbReference type="ChEBI" id="CHEBI:75792"/>
        <dbReference type="ChEBI" id="CHEBI:78442"/>
        <dbReference type="ChEBI" id="CHEBI:78529"/>
        <dbReference type="EC" id="2.3.2.3"/>
    </reaction>
</comment>
<evidence type="ECO:0000256" key="6">
    <source>
        <dbReference type="RuleBase" id="RU363042"/>
    </source>
</evidence>
<dbReference type="InterPro" id="IPR022791">
    <property type="entry name" value="L-PG_synthase/AglD"/>
</dbReference>
<evidence type="ECO:0000313" key="8">
    <source>
        <dbReference type="Proteomes" id="UP000515856"/>
    </source>
</evidence>